<dbReference type="CDD" id="cd07377">
    <property type="entry name" value="WHTH_GntR"/>
    <property type="match status" value="1"/>
</dbReference>
<dbReference type="SMART" id="SM00345">
    <property type="entry name" value="HTH_GNTR"/>
    <property type="match status" value="1"/>
</dbReference>
<dbReference type="PRINTS" id="PR00035">
    <property type="entry name" value="HTHGNTR"/>
</dbReference>
<dbReference type="InterPro" id="IPR008920">
    <property type="entry name" value="TF_FadR/GntR_C"/>
</dbReference>
<protein>
    <submittedName>
        <fullName evidence="5">GntR family transcriptional regulator</fullName>
    </submittedName>
</protein>
<proteinExistence type="predicted"/>
<dbReference type="eggNOG" id="COG2186">
    <property type="taxonomic scope" value="Bacteria"/>
</dbReference>
<dbReference type="SMART" id="SM00895">
    <property type="entry name" value="FCD"/>
    <property type="match status" value="1"/>
</dbReference>
<dbReference type="GO" id="GO:0003677">
    <property type="term" value="F:DNA binding"/>
    <property type="evidence" value="ECO:0007669"/>
    <property type="project" value="UniProtKB-KW"/>
</dbReference>
<dbReference type="Gene3D" id="1.10.10.10">
    <property type="entry name" value="Winged helix-like DNA-binding domain superfamily/Winged helix DNA-binding domain"/>
    <property type="match status" value="1"/>
</dbReference>
<accession>A0A0U1PA93</accession>
<dbReference type="Gene3D" id="1.20.120.530">
    <property type="entry name" value="GntR ligand-binding domain-like"/>
    <property type="match status" value="1"/>
</dbReference>
<name>A0A0U1PA93_PHOLE</name>
<keyword evidence="3" id="KW-0804">Transcription</keyword>
<evidence type="ECO:0000256" key="1">
    <source>
        <dbReference type="ARBA" id="ARBA00023015"/>
    </source>
</evidence>
<dbReference type="InterPro" id="IPR000524">
    <property type="entry name" value="Tscrpt_reg_HTH_GntR"/>
</dbReference>
<organism evidence="5 6">
    <name type="scientific">Photobacterium leiognathi lrivu.4.1</name>
    <dbReference type="NCBI Taxonomy" id="1248232"/>
    <lineage>
        <taxon>Bacteria</taxon>
        <taxon>Pseudomonadati</taxon>
        <taxon>Pseudomonadota</taxon>
        <taxon>Gammaproteobacteria</taxon>
        <taxon>Vibrionales</taxon>
        <taxon>Vibrionaceae</taxon>
        <taxon>Photobacterium</taxon>
    </lineage>
</organism>
<evidence type="ECO:0000256" key="3">
    <source>
        <dbReference type="ARBA" id="ARBA00023163"/>
    </source>
</evidence>
<dbReference type="SUPFAM" id="SSF46785">
    <property type="entry name" value="Winged helix' DNA-binding domain"/>
    <property type="match status" value="1"/>
</dbReference>
<dbReference type="Pfam" id="PF00392">
    <property type="entry name" value="GntR"/>
    <property type="match status" value="1"/>
</dbReference>
<dbReference type="Pfam" id="PF07729">
    <property type="entry name" value="FCD"/>
    <property type="match status" value="1"/>
</dbReference>
<dbReference type="GeneID" id="99740825"/>
<dbReference type="EMBL" id="DF196819">
    <property type="protein sequence ID" value="GAD31265.1"/>
    <property type="molecule type" value="Genomic_DNA"/>
</dbReference>
<dbReference type="InterPro" id="IPR036390">
    <property type="entry name" value="WH_DNA-bd_sf"/>
</dbReference>
<dbReference type="RefSeq" id="WP_008988349.1">
    <property type="nucleotide sequence ID" value="NZ_DF196819.1"/>
</dbReference>
<feature type="domain" description="HTH gntR-type" evidence="4">
    <location>
        <begin position="12"/>
        <end position="80"/>
    </location>
</feature>
<dbReference type="PANTHER" id="PTHR43537:SF44">
    <property type="entry name" value="GNTR FAMILY REGULATORY PROTEIN"/>
    <property type="match status" value="1"/>
</dbReference>
<gene>
    <name evidence="5" type="ORF">PLEI_2922</name>
</gene>
<reference evidence="6" key="1">
    <citation type="submission" date="2012-12" db="EMBL/GenBank/DDBJ databases">
        <title>Genome Sequence of Photobacterium leiognathi lrivu.4.1.</title>
        <authorList>
            <person name="Urbanczyk H."/>
            <person name="Ogura Y."/>
            <person name="Hayashi T."/>
            <person name="Dunlap P.V."/>
        </authorList>
    </citation>
    <scope>NUCLEOTIDE SEQUENCE [LARGE SCALE GENOMIC DNA]</scope>
    <source>
        <strain evidence="6">lrivu.4.1</strain>
    </source>
</reference>
<evidence type="ECO:0000256" key="2">
    <source>
        <dbReference type="ARBA" id="ARBA00023125"/>
    </source>
</evidence>
<evidence type="ECO:0000259" key="4">
    <source>
        <dbReference type="PROSITE" id="PS50949"/>
    </source>
</evidence>
<dbReference type="Proteomes" id="UP000030675">
    <property type="component" value="Unassembled WGS sequence"/>
</dbReference>
<dbReference type="PANTHER" id="PTHR43537">
    <property type="entry name" value="TRANSCRIPTIONAL REGULATOR, GNTR FAMILY"/>
    <property type="match status" value="1"/>
</dbReference>
<dbReference type="InterPro" id="IPR011711">
    <property type="entry name" value="GntR_C"/>
</dbReference>
<keyword evidence="2" id="KW-0238">DNA-binding</keyword>
<dbReference type="AlphaFoldDB" id="A0A0U1PA93"/>
<evidence type="ECO:0000313" key="6">
    <source>
        <dbReference type="Proteomes" id="UP000030675"/>
    </source>
</evidence>
<dbReference type="InterPro" id="IPR036388">
    <property type="entry name" value="WH-like_DNA-bd_sf"/>
</dbReference>
<evidence type="ECO:0000313" key="5">
    <source>
        <dbReference type="EMBL" id="GAD31265.1"/>
    </source>
</evidence>
<dbReference type="SUPFAM" id="SSF48008">
    <property type="entry name" value="GntR ligand-binding domain-like"/>
    <property type="match status" value="1"/>
</dbReference>
<dbReference type="HOGENOM" id="CLU_017584_9_4_6"/>
<dbReference type="GO" id="GO:0003700">
    <property type="term" value="F:DNA-binding transcription factor activity"/>
    <property type="evidence" value="ECO:0007669"/>
    <property type="project" value="InterPro"/>
</dbReference>
<dbReference type="PROSITE" id="PS50949">
    <property type="entry name" value="HTH_GNTR"/>
    <property type="match status" value="1"/>
</dbReference>
<keyword evidence="1" id="KW-0805">Transcription regulation</keyword>
<sequence length="226" mass="25948">MEQEQRRIVANRNLSYRLAESIGRRILAGETAPGDILPGEVELGEMYGVSRTAVREAIKMLAAKGMVLPRPRIGTRVMPKKNWNYLDQDLLAWLDFDADSELLTEYQQARLMLEPEAAALAAIHATDEERRELQELLAEMHQMGENFDQEHWIEVDTRFHQLIYFASGNHFISPFGNLFKAVFENYFRVVTRKRILKLDAHQQIVDGIIARDPDAARQATLSLLNK</sequence>